<reference evidence="1 2" key="1">
    <citation type="submission" date="2018-06" db="EMBL/GenBank/DDBJ databases">
        <title>A transcriptomic atlas of mushroom development highlights an independent origin of complex multicellularity.</title>
        <authorList>
            <consortium name="DOE Joint Genome Institute"/>
            <person name="Krizsan K."/>
            <person name="Almasi E."/>
            <person name="Merenyi Z."/>
            <person name="Sahu N."/>
            <person name="Viragh M."/>
            <person name="Koszo T."/>
            <person name="Mondo S."/>
            <person name="Kiss B."/>
            <person name="Balint B."/>
            <person name="Kues U."/>
            <person name="Barry K."/>
            <person name="Hegedus J.C."/>
            <person name="Henrissat B."/>
            <person name="Johnson J."/>
            <person name="Lipzen A."/>
            <person name="Ohm R."/>
            <person name="Nagy I."/>
            <person name="Pangilinan J."/>
            <person name="Yan J."/>
            <person name="Xiong Y."/>
            <person name="Grigoriev I.V."/>
            <person name="Hibbett D.S."/>
            <person name="Nagy L.G."/>
        </authorList>
    </citation>
    <scope>NUCLEOTIDE SEQUENCE [LARGE SCALE GENOMIC DNA]</scope>
    <source>
        <strain evidence="1 2">SZMC22713</strain>
    </source>
</reference>
<accession>A0A4Y7PX70</accession>
<evidence type="ECO:0000313" key="1">
    <source>
        <dbReference type="EMBL" id="TDL19626.1"/>
    </source>
</evidence>
<name>A0A4Y7PX70_9AGAM</name>
<evidence type="ECO:0000313" key="2">
    <source>
        <dbReference type="Proteomes" id="UP000294933"/>
    </source>
</evidence>
<dbReference type="Gene3D" id="3.80.10.10">
    <property type="entry name" value="Ribonuclease Inhibitor"/>
    <property type="match status" value="1"/>
</dbReference>
<keyword evidence="2" id="KW-1185">Reference proteome</keyword>
<dbReference type="Proteomes" id="UP000294933">
    <property type="component" value="Unassembled WGS sequence"/>
</dbReference>
<dbReference type="STRING" id="50990.A0A4Y7PX70"/>
<proteinExistence type="predicted"/>
<sequence>MIPAKIDSQELDAFFRVLWRVKDNDGHLDYKGIWFDPSREESPDRRIGRTKILNAHKETLRRLRKSLEKCLYAEEKARHSSSPLKAGTDVNSLPFEVISRIFLLSSSVDRDATTLLHINNSHPKSLSHVSRRFRDIALQTPCLWNTVAAGQPLKETQTYLERSQSSPLIVISDDQSRSSLPIFMAAVLPHAHRWAELYITVYPTIFLNCVPLAELCGDIQLPMLTVLQHHSFVSRPDDEEWEDLFSCGWTMPQLASYTAFNVVPKFYNQCVGHVKHCEWHWENSALSDDDEIAVDLWNLLINLKAMSNIRNLSLQFRHVSPIDDFDDFGVFELPFVESFTLALEGGPEVEEKMKVLFHSLKLPNVIELSLELRLECCRTNGLPFDLDMPDGPVYFSNLRQLHYEDHTPFRTVQLESMLHRCKSLVEFKLHAPRINLFRQSGHDVWSSHLPLETLHLTHCDVVSPRDVRCLANNLKGGPVWATFQKLEIRQCKKLSETFFLAIEDELEGKLDWRTAAAEYI</sequence>
<dbReference type="OrthoDB" id="2269034at2759"/>
<dbReference type="InterPro" id="IPR032675">
    <property type="entry name" value="LRR_dom_sf"/>
</dbReference>
<protein>
    <submittedName>
        <fullName evidence="1">Uncharacterized protein</fullName>
    </submittedName>
</protein>
<gene>
    <name evidence="1" type="ORF">BD410DRAFT_792007</name>
</gene>
<dbReference type="VEuPathDB" id="FungiDB:BD410DRAFT_792007"/>
<dbReference type="EMBL" id="ML170195">
    <property type="protein sequence ID" value="TDL19626.1"/>
    <property type="molecule type" value="Genomic_DNA"/>
</dbReference>
<organism evidence="1 2">
    <name type="scientific">Rickenella mellea</name>
    <dbReference type="NCBI Taxonomy" id="50990"/>
    <lineage>
        <taxon>Eukaryota</taxon>
        <taxon>Fungi</taxon>
        <taxon>Dikarya</taxon>
        <taxon>Basidiomycota</taxon>
        <taxon>Agaricomycotina</taxon>
        <taxon>Agaricomycetes</taxon>
        <taxon>Hymenochaetales</taxon>
        <taxon>Rickenellaceae</taxon>
        <taxon>Rickenella</taxon>
    </lineage>
</organism>
<dbReference type="AlphaFoldDB" id="A0A4Y7PX70"/>